<dbReference type="OrthoDB" id="72325at2759"/>
<name>A0A1E4TGE3_9ASCO</name>
<evidence type="ECO:0000256" key="5">
    <source>
        <dbReference type="ARBA" id="ARBA00022989"/>
    </source>
</evidence>
<proteinExistence type="inferred from homology"/>
<accession>A0A1E4TGE3</accession>
<feature type="transmembrane region" description="Helical" evidence="10">
    <location>
        <begin position="397"/>
        <end position="418"/>
    </location>
</feature>
<dbReference type="AlphaFoldDB" id="A0A1E4TGE3"/>
<evidence type="ECO:0000256" key="4">
    <source>
        <dbReference type="ARBA" id="ARBA00022824"/>
    </source>
</evidence>
<evidence type="ECO:0000256" key="2">
    <source>
        <dbReference type="ARBA" id="ARBA00022692"/>
    </source>
</evidence>
<dbReference type="Gene3D" id="6.10.140.1710">
    <property type="match status" value="1"/>
</dbReference>
<dbReference type="InterPro" id="IPR035269">
    <property type="entry name" value="PSMD9"/>
</dbReference>
<feature type="domain" description="Nas2 N-terminal" evidence="11">
    <location>
        <begin position="22"/>
        <end position="99"/>
    </location>
</feature>
<organism evidence="12 13">
    <name type="scientific">Tortispora caseinolytica NRRL Y-17796</name>
    <dbReference type="NCBI Taxonomy" id="767744"/>
    <lineage>
        <taxon>Eukaryota</taxon>
        <taxon>Fungi</taxon>
        <taxon>Dikarya</taxon>
        <taxon>Ascomycota</taxon>
        <taxon>Saccharomycotina</taxon>
        <taxon>Trigonopsidomycetes</taxon>
        <taxon>Trigonopsidales</taxon>
        <taxon>Trigonopsidaceae</taxon>
        <taxon>Tortispora</taxon>
    </lineage>
</organism>
<evidence type="ECO:0000256" key="6">
    <source>
        <dbReference type="ARBA" id="ARBA00023136"/>
    </source>
</evidence>
<keyword evidence="7" id="KW-0143">Chaperone</keyword>
<keyword evidence="4" id="KW-0256">Endoplasmic reticulum</keyword>
<dbReference type="InterPro" id="IPR005595">
    <property type="entry name" value="TRAP_alpha"/>
</dbReference>
<dbReference type="GO" id="GO:0070682">
    <property type="term" value="P:proteasome regulatory particle assembly"/>
    <property type="evidence" value="ECO:0007669"/>
    <property type="project" value="InterPro"/>
</dbReference>
<dbReference type="GO" id="GO:0005789">
    <property type="term" value="C:endoplasmic reticulum membrane"/>
    <property type="evidence" value="ECO:0007669"/>
    <property type="project" value="UniProtKB-SubCell"/>
</dbReference>
<protein>
    <recommendedName>
        <fullName evidence="11">Nas2 N-terminal domain-containing protein</fullName>
    </recommendedName>
</protein>
<comment type="function">
    <text evidence="8">Is probably involved in a pathway contributing to genomic integrity.</text>
</comment>
<comment type="similarity">
    <text evidence="9">Belongs to the IRC22 family.</text>
</comment>
<dbReference type="GO" id="GO:0005634">
    <property type="term" value="C:nucleus"/>
    <property type="evidence" value="ECO:0007669"/>
    <property type="project" value="TreeGrafter"/>
</dbReference>
<comment type="subcellular location">
    <subcellularLocation>
        <location evidence="1">Endoplasmic reticulum membrane</location>
        <topology evidence="1">Single-pass type I membrane protein</topology>
    </subcellularLocation>
</comment>
<keyword evidence="2 10" id="KW-0812">Transmembrane</keyword>
<sequence length="437" mass="49537">MEEVTETFPVAESDRTETLLELQRLDMLRIEYETLLDRLSDQLTAQGVSFDTPVLTEDGFPRADINVAEIRHIRTQIIRTRNDINGITSKIGALLLEHFDEIRTRKSDKDDNLKSIDVVKHKEEPGNRGDEKTEDLIPFAIIDAIEDKGPAEKAKLRVGDKILAFGPVKTGRRNIREAVIDISKQDEIPIIVRQQQDSSEVTFYTVLRPENNWGGKDNKMKLCTIFATVAALAKFGVNADFIDEDEPDMQWVDTSAQQFEIDTGLKIRGRWPLFDPELDSNLVYRNKRLDVAYEVTNKGDEPAYLRLVTGTFYTVNELGYPIPVFNLTEGEFQDLIIEVNGSLKYNHRVLTDLPVGRYVLDMAAHFRIGDIVVKESEYQGSIFVDDAPPPIYHPLVLLAYLLSIGSVVGLFYLISFILKDPKKKSNKSKSSKKSKNA</sequence>
<dbReference type="Gene3D" id="2.30.42.10">
    <property type="match status" value="1"/>
</dbReference>
<keyword evidence="3" id="KW-0732">Signal</keyword>
<evidence type="ECO:0000256" key="10">
    <source>
        <dbReference type="SAM" id="Phobius"/>
    </source>
</evidence>
<evidence type="ECO:0000256" key="1">
    <source>
        <dbReference type="ARBA" id="ARBA00004115"/>
    </source>
</evidence>
<evidence type="ECO:0000256" key="3">
    <source>
        <dbReference type="ARBA" id="ARBA00022729"/>
    </source>
</evidence>
<dbReference type="EMBL" id="KV453842">
    <property type="protein sequence ID" value="ODV90773.1"/>
    <property type="molecule type" value="Genomic_DNA"/>
</dbReference>
<dbReference type="Pfam" id="PF03896">
    <property type="entry name" value="TRAP_alpha"/>
    <property type="match status" value="1"/>
</dbReference>
<dbReference type="InterPro" id="IPR036034">
    <property type="entry name" value="PDZ_sf"/>
</dbReference>
<evidence type="ECO:0000256" key="9">
    <source>
        <dbReference type="ARBA" id="ARBA00038311"/>
    </source>
</evidence>
<keyword evidence="5 10" id="KW-1133">Transmembrane helix</keyword>
<evidence type="ECO:0000256" key="8">
    <source>
        <dbReference type="ARBA" id="ARBA00037565"/>
    </source>
</evidence>
<evidence type="ECO:0000313" key="12">
    <source>
        <dbReference type="EMBL" id="ODV90773.1"/>
    </source>
</evidence>
<keyword evidence="13" id="KW-1185">Reference proteome</keyword>
<dbReference type="InterPro" id="IPR040815">
    <property type="entry name" value="Nas2_N"/>
</dbReference>
<gene>
    <name evidence="12" type="ORF">CANCADRAFT_2499</name>
</gene>
<dbReference type="Proteomes" id="UP000095023">
    <property type="component" value="Unassembled WGS sequence"/>
</dbReference>
<evidence type="ECO:0000256" key="7">
    <source>
        <dbReference type="ARBA" id="ARBA00023186"/>
    </source>
</evidence>
<reference evidence="13" key="1">
    <citation type="submission" date="2016-02" db="EMBL/GenBank/DDBJ databases">
        <title>Comparative genomics of biotechnologically important yeasts.</title>
        <authorList>
            <consortium name="DOE Joint Genome Institute"/>
            <person name="Riley R."/>
            <person name="Haridas S."/>
            <person name="Wolfe K.H."/>
            <person name="Lopes M.R."/>
            <person name="Hittinger C.T."/>
            <person name="Goker M."/>
            <person name="Salamov A."/>
            <person name="Wisecaver J."/>
            <person name="Long T.M."/>
            <person name="Aerts A.L."/>
            <person name="Barry K."/>
            <person name="Choi C."/>
            <person name="Clum A."/>
            <person name="Coughlan A.Y."/>
            <person name="Deshpande S."/>
            <person name="Douglass A.P."/>
            <person name="Hanson S.J."/>
            <person name="Klenk H.-P."/>
            <person name="Labutti K."/>
            <person name="Lapidus A."/>
            <person name="Lindquist E."/>
            <person name="Lipzen A."/>
            <person name="Meier-Kolthoff J.P."/>
            <person name="Ohm R.A."/>
            <person name="Otillar R.P."/>
            <person name="Pangilinan J."/>
            <person name="Peng Y."/>
            <person name="Rokas A."/>
            <person name="Rosa C.A."/>
            <person name="Scheuner C."/>
            <person name="Sibirny A.A."/>
            <person name="Slot J.C."/>
            <person name="Stielow J.B."/>
            <person name="Sun H."/>
            <person name="Kurtzman C.P."/>
            <person name="Blackwell M."/>
            <person name="Jeffries T.W."/>
            <person name="Grigoriev I.V."/>
        </authorList>
    </citation>
    <scope>NUCLEOTIDE SEQUENCE [LARGE SCALE GENOMIC DNA]</scope>
    <source>
        <strain evidence="13">NRRL Y-17796</strain>
    </source>
</reference>
<dbReference type="PANTHER" id="PTHR12651">
    <property type="entry name" value="26S PROTEASOME NON-ATPASE REGULATORY SUBUNIT 9"/>
    <property type="match status" value="1"/>
</dbReference>
<dbReference type="Pfam" id="PF18265">
    <property type="entry name" value="Nas2_N"/>
    <property type="match status" value="1"/>
</dbReference>
<evidence type="ECO:0000259" key="11">
    <source>
        <dbReference type="Pfam" id="PF18265"/>
    </source>
</evidence>
<dbReference type="SUPFAM" id="SSF50156">
    <property type="entry name" value="PDZ domain-like"/>
    <property type="match status" value="1"/>
</dbReference>
<evidence type="ECO:0000313" key="13">
    <source>
        <dbReference type="Proteomes" id="UP000095023"/>
    </source>
</evidence>
<dbReference type="PANTHER" id="PTHR12651:SF1">
    <property type="entry name" value="26S PROTEASOME NON-ATPASE REGULATORY SUBUNIT 9"/>
    <property type="match status" value="1"/>
</dbReference>
<keyword evidence="6 10" id="KW-0472">Membrane</keyword>